<dbReference type="EMBL" id="JAZBJO010000013">
    <property type="protein sequence ID" value="MEE4594651.1"/>
    <property type="molecule type" value="Genomic_DNA"/>
</dbReference>
<comment type="caution">
    <text evidence="3">The sequence shown here is derived from an EMBL/GenBank/DDBJ whole genome shotgun (WGS) entry which is preliminary data.</text>
</comment>
<dbReference type="InterPro" id="IPR005107">
    <property type="entry name" value="CO_DH_flav_C"/>
</dbReference>
<evidence type="ECO:0000259" key="2">
    <source>
        <dbReference type="PROSITE" id="PS51387"/>
    </source>
</evidence>
<keyword evidence="1" id="KW-0560">Oxidoreductase</keyword>
<dbReference type="SUPFAM" id="SSF55447">
    <property type="entry name" value="CO dehydrogenase flavoprotein C-terminal domain-like"/>
    <property type="match status" value="1"/>
</dbReference>
<dbReference type="Gene3D" id="3.30.390.50">
    <property type="entry name" value="CO dehydrogenase flavoprotein, C-terminal domain"/>
    <property type="match status" value="1"/>
</dbReference>
<evidence type="ECO:0000256" key="1">
    <source>
        <dbReference type="ARBA" id="ARBA00023002"/>
    </source>
</evidence>
<organism evidence="3 4">
    <name type="scientific">Streptomyces asiaticus subsp. ignotus</name>
    <dbReference type="NCBI Taxonomy" id="3098222"/>
    <lineage>
        <taxon>Bacteria</taxon>
        <taxon>Bacillati</taxon>
        <taxon>Actinomycetota</taxon>
        <taxon>Actinomycetes</taxon>
        <taxon>Kitasatosporales</taxon>
        <taxon>Streptomycetaceae</taxon>
        <taxon>Streptomyces</taxon>
        <taxon>Streptomyces violaceusniger group</taxon>
    </lineage>
</organism>
<dbReference type="InterPro" id="IPR016166">
    <property type="entry name" value="FAD-bd_PCMH"/>
</dbReference>
<dbReference type="InterPro" id="IPR036318">
    <property type="entry name" value="FAD-bd_PCMH-like_sf"/>
</dbReference>
<dbReference type="InterPro" id="IPR002346">
    <property type="entry name" value="Mopterin_DH_FAD-bd"/>
</dbReference>
<dbReference type="InterPro" id="IPR016167">
    <property type="entry name" value="FAD-bd_PCMH_sub1"/>
</dbReference>
<feature type="domain" description="FAD-binding PCMH-type" evidence="2">
    <location>
        <begin position="1"/>
        <end position="222"/>
    </location>
</feature>
<name>A0ABU7PZV5_9ACTN</name>
<evidence type="ECO:0000313" key="3">
    <source>
        <dbReference type="EMBL" id="MEE4594651.1"/>
    </source>
</evidence>
<dbReference type="PANTHER" id="PTHR42659:SF1">
    <property type="entry name" value="OXIDOREDUCTASE"/>
    <property type="match status" value="1"/>
</dbReference>
<dbReference type="Proteomes" id="UP001354709">
    <property type="component" value="Unassembled WGS sequence"/>
</dbReference>
<dbReference type="SMART" id="SM01092">
    <property type="entry name" value="CO_deh_flav_C"/>
    <property type="match status" value="1"/>
</dbReference>
<dbReference type="RefSeq" id="WP_330811012.1">
    <property type="nucleotide sequence ID" value="NZ_JAZBJO010000013.1"/>
</dbReference>
<protein>
    <submittedName>
        <fullName evidence="3">Xanthine dehydrogenase family protein subunit M</fullName>
    </submittedName>
</protein>
<proteinExistence type="predicted"/>
<reference evidence="3 4" key="1">
    <citation type="submission" date="2023-11" db="EMBL/GenBank/DDBJ databases">
        <title>30 novel species of actinomycetes from the DSMZ collection.</title>
        <authorList>
            <person name="Nouioui I."/>
        </authorList>
    </citation>
    <scope>NUCLEOTIDE SEQUENCE [LARGE SCALE GENOMIC DNA]</scope>
    <source>
        <strain evidence="3 4">DSM 41524</strain>
    </source>
</reference>
<dbReference type="InterPro" id="IPR036683">
    <property type="entry name" value="CO_DH_flav_C_dom_sf"/>
</dbReference>
<dbReference type="InterPro" id="IPR051312">
    <property type="entry name" value="Diverse_Substr_Oxidored"/>
</dbReference>
<gene>
    <name evidence="3" type="ORF">V2J94_22655</name>
</gene>
<dbReference type="Gene3D" id="3.30.465.10">
    <property type="match status" value="2"/>
</dbReference>
<dbReference type="Gene3D" id="3.30.43.10">
    <property type="entry name" value="Uridine Diphospho-n-acetylenolpyruvylglucosamine Reductase, domain 2"/>
    <property type="match status" value="1"/>
</dbReference>
<dbReference type="PROSITE" id="PS51387">
    <property type="entry name" value="FAD_PCMH"/>
    <property type="match status" value="1"/>
</dbReference>
<dbReference type="Pfam" id="PF03450">
    <property type="entry name" value="CO_deh_flav_C"/>
    <property type="match status" value="1"/>
</dbReference>
<keyword evidence="4" id="KW-1185">Reference proteome</keyword>
<evidence type="ECO:0000313" key="4">
    <source>
        <dbReference type="Proteomes" id="UP001354709"/>
    </source>
</evidence>
<dbReference type="InterPro" id="IPR016169">
    <property type="entry name" value="FAD-bd_PCMH_sub2"/>
</dbReference>
<sequence>MKPFRYERADEVPAAVATLVREPEAAYLAGGTNLVDLMRLEVTTPEVLIDVRRLTSDRIEELPDGGLRIGAAVTGSELAADLRVRRRYPVLSQALLSGASGQLRNLATTGGNLLQRTRCPYFQNVTTPCNKRIPGSGCSAAQGYQRDMAILGASPACVATHPSDMAVALAALDAVVTVAGPAAERRIPLTQLHRLPEDTPDRDTVLEHGELITGVELPPPHAATRSRYRKVRDRASYAFALVSVAAALEVTDGAVRDVAIALGGVAHKPWRAITAEAVLRGAPATRESFVDAAAAELAAARPLAGNAFKIPLARNTMVATLLELLEEAR</sequence>
<dbReference type="SUPFAM" id="SSF56176">
    <property type="entry name" value="FAD-binding/transporter-associated domain-like"/>
    <property type="match status" value="1"/>
</dbReference>
<dbReference type="Pfam" id="PF00941">
    <property type="entry name" value="FAD_binding_5"/>
    <property type="match status" value="1"/>
</dbReference>
<accession>A0ABU7PZV5</accession>
<dbReference type="PANTHER" id="PTHR42659">
    <property type="entry name" value="XANTHINE DEHYDROGENASE SUBUNIT C-RELATED"/>
    <property type="match status" value="1"/>
</dbReference>